<proteinExistence type="predicted"/>
<accession>A0A6N7PSY1</accession>
<protein>
    <submittedName>
        <fullName evidence="2">Glycosyltransferase</fullName>
    </submittedName>
</protein>
<dbReference type="PANTHER" id="PTHR45947">
    <property type="entry name" value="SULFOQUINOVOSYL TRANSFERASE SQD2"/>
    <property type="match status" value="1"/>
</dbReference>
<dbReference type="RefSeq" id="WP_153820760.1">
    <property type="nucleotide sequence ID" value="NZ_WJIE01000005.1"/>
</dbReference>
<dbReference type="Gene3D" id="3.40.50.2000">
    <property type="entry name" value="Glycogen Phosphorylase B"/>
    <property type="match status" value="2"/>
</dbReference>
<dbReference type="Pfam" id="PF13579">
    <property type="entry name" value="Glyco_trans_4_4"/>
    <property type="match status" value="1"/>
</dbReference>
<comment type="caution">
    <text evidence="2">The sequence shown here is derived from an EMBL/GenBank/DDBJ whole genome shotgun (WGS) entry which is preliminary data.</text>
</comment>
<evidence type="ECO:0000313" key="3">
    <source>
        <dbReference type="Proteomes" id="UP000440224"/>
    </source>
</evidence>
<dbReference type="InterPro" id="IPR028098">
    <property type="entry name" value="Glyco_trans_4-like_N"/>
</dbReference>
<sequence>MRLLIVSYAFPPVGGVAVQRVTKFAKYLPSCGVETTVLTAENPSVPIRDESLLRDVPAEVKVVRVRTLEPSYEKKAAVWRGAASKGRLSGARRALARFASAALVPDPQVLWLPAAAPAIRRLSADVDAVLVSGPPFSPFLLGPLARVPFILDYRDEWRTAATYEMHGGPLLARAIDAIEPALVRRAARILTATDTFRENLLARYRDLDEGRVVTLTNGYDPDDFAHVRGAPPPLPYAPGRKLVATYAGTTFWHTSPRGLFAGLRLLAERAPRLADLFDIRFVGRVVDTERAVFEADPLPMVRHLGFRPHDEALSLLAESHLALVIVDDIPGNAAIYPGKIFDIMAVGRPCLALAPEGALSRLVERHRLGRVVHPREPAAIAEALEDVAKTFQRGEPLLSARPEGLEPYHRRAIAGRLAEVLRDIVDRQKQPSAPSAA</sequence>
<dbReference type="GO" id="GO:0016758">
    <property type="term" value="F:hexosyltransferase activity"/>
    <property type="evidence" value="ECO:0007669"/>
    <property type="project" value="TreeGrafter"/>
</dbReference>
<dbReference type="SUPFAM" id="SSF53756">
    <property type="entry name" value="UDP-Glycosyltransferase/glycogen phosphorylase"/>
    <property type="match status" value="1"/>
</dbReference>
<dbReference type="OrthoDB" id="7366221at2"/>
<dbReference type="CDD" id="cd03794">
    <property type="entry name" value="GT4_WbuB-like"/>
    <property type="match status" value="1"/>
</dbReference>
<dbReference type="PANTHER" id="PTHR45947:SF3">
    <property type="entry name" value="SULFOQUINOVOSYL TRANSFERASE SQD2"/>
    <property type="match status" value="1"/>
</dbReference>
<feature type="domain" description="Glycosyltransferase subfamily 4-like N-terminal" evidence="1">
    <location>
        <begin position="19"/>
        <end position="218"/>
    </location>
</feature>
<evidence type="ECO:0000259" key="1">
    <source>
        <dbReference type="Pfam" id="PF13579"/>
    </source>
</evidence>
<organism evidence="2 3">
    <name type="scientific">Polyangium spumosum</name>
    <dbReference type="NCBI Taxonomy" id="889282"/>
    <lineage>
        <taxon>Bacteria</taxon>
        <taxon>Pseudomonadati</taxon>
        <taxon>Myxococcota</taxon>
        <taxon>Polyangia</taxon>
        <taxon>Polyangiales</taxon>
        <taxon>Polyangiaceae</taxon>
        <taxon>Polyangium</taxon>
    </lineage>
</organism>
<dbReference type="EMBL" id="WJIE01000005">
    <property type="protein sequence ID" value="MRG93916.1"/>
    <property type="molecule type" value="Genomic_DNA"/>
</dbReference>
<evidence type="ECO:0000313" key="2">
    <source>
        <dbReference type="EMBL" id="MRG93916.1"/>
    </source>
</evidence>
<keyword evidence="2" id="KW-0808">Transferase</keyword>
<dbReference type="Pfam" id="PF13692">
    <property type="entry name" value="Glyco_trans_1_4"/>
    <property type="match status" value="1"/>
</dbReference>
<keyword evidence="3" id="KW-1185">Reference proteome</keyword>
<name>A0A6N7PSY1_9BACT</name>
<reference evidence="2 3" key="1">
    <citation type="submission" date="2019-10" db="EMBL/GenBank/DDBJ databases">
        <title>A soil myxobacterium in the family Polyangiaceae.</title>
        <authorList>
            <person name="Li Y."/>
            <person name="Wang J."/>
        </authorList>
    </citation>
    <scope>NUCLEOTIDE SEQUENCE [LARGE SCALE GENOMIC DNA]</scope>
    <source>
        <strain evidence="2 3">DSM 14734</strain>
    </source>
</reference>
<dbReference type="Proteomes" id="UP000440224">
    <property type="component" value="Unassembled WGS sequence"/>
</dbReference>
<dbReference type="InterPro" id="IPR050194">
    <property type="entry name" value="Glycosyltransferase_grp1"/>
</dbReference>
<dbReference type="AlphaFoldDB" id="A0A6N7PSY1"/>
<gene>
    <name evidence="2" type="ORF">GF068_18630</name>
</gene>